<dbReference type="InterPro" id="IPR004088">
    <property type="entry name" value="KH_dom_type_1"/>
</dbReference>
<comment type="caution">
    <text evidence="3">The sequence shown here is derived from an EMBL/GenBank/DDBJ whole genome shotgun (WGS) entry which is preliminary data.</text>
</comment>
<sequence length="180" mass="20413">MYARLPKERIGVAIGPRGEVKQEIERRTGTQLTLDSETGEVRIEPGEDPLGALKAREVIHAIARGFSSERAFRLFQDDQFLEIIDIRDFAGRSESALVRLKGRAIGERGKTRQILEETTDAHVSIYGKTIALIGTAEQLAVAREAIQILLGGAKHSSVYRFLERKRREMKRKFIERRRIS</sequence>
<feature type="domain" description="K Homology" evidence="2">
    <location>
        <begin position="1"/>
        <end position="64"/>
    </location>
</feature>
<dbReference type="Pfam" id="PF22891">
    <property type="entry name" value="KH_PNO1_2nd"/>
    <property type="match status" value="1"/>
</dbReference>
<dbReference type="NCBIfam" id="TIGR03665">
    <property type="entry name" value="arCOG04150"/>
    <property type="match status" value="1"/>
</dbReference>
<keyword evidence="1" id="KW-0694">RNA-binding</keyword>
<dbReference type="AlphaFoldDB" id="X1J9J2"/>
<organism evidence="3">
    <name type="scientific">marine sediment metagenome</name>
    <dbReference type="NCBI Taxonomy" id="412755"/>
    <lineage>
        <taxon>unclassified sequences</taxon>
        <taxon>metagenomes</taxon>
        <taxon>ecological metagenomes</taxon>
    </lineage>
</organism>
<name>X1J9J2_9ZZZZ</name>
<dbReference type="EMBL" id="BARV01000947">
    <property type="protein sequence ID" value="GAH90632.1"/>
    <property type="molecule type" value="Genomic_DNA"/>
</dbReference>
<dbReference type="InterPro" id="IPR036612">
    <property type="entry name" value="KH_dom_type_1_sf"/>
</dbReference>
<dbReference type="SUPFAM" id="SSF54791">
    <property type="entry name" value="Eukaryotic type KH-domain (KH-domain type I)"/>
    <property type="match status" value="2"/>
</dbReference>
<evidence type="ECO:0000256" key="1">
    <source>
        <dbReference type="ARBA" id="ARBA00022884"/>
    </source>
</evidence>
<dbReference type="CDD" id="cd22389">
    <property type="entry name" value="KH-I_Dim2p_like_rpt1"/>
    <property type="match status" value="1"/>
</dbReference>
<dbReference type="Gene3D" id="3.30.1370.10">
    <property type="entry name" value="K Homology domain, type 1"/>
    <property type="match status" value="2"/>
</dbReference>
<accession>X1J9J2</accession>
<dbReference type="CDD" id="cd22390">
    <property type="entry name" value="KH-I_Dim2p_like_rpt2"/>
    <property type="match status" value="1"/>
</dbReference>
<dbReference type="SMART" id="SM00322">
    <property type="entry name" value="KH"/>
    <property type="match status" value="2"/>
</dbReference>
<dbReference type="PANTHER" id="PTHR12826">
    <property type="entry name" value="RIBONUCLEASE Y"/>
    <property type="match status" value="1"/>
</dbReference>
<dbReference type="Pfam" id="PF00013">
    <property type="entry name" value="KH_1"/>
    <property type="match status" value="1"/>
</dbReference>
<feature type="non-terminal residue" evidence="3">
    <location>
        <position position="180"/>
    </location>
</feature>
<dbReference type="PROSITE" id="PS50084">
    <property type="entry name" value="KH_TYPE_1"/>
    <property type="match status" value="1"/>
</dbReference>
<evidence type="ECO:0000313" key="3">
    <source>
        <dbReference type="EMBL" id="GAH90632.1"/>
    </source>
</evidence>
<dbReference type="PANTHER" id="PTHR12826:SF13">
    <property type="entry name" value="RNA-BINDING PROTEIN PNO1"/>
    <property type="match status" value="1"/>
</dbReference>
<feature type="domain" description="K Homology" evidence="2">
    <location>
        <begin position="78"/>
        <end position="151"/>
    </location>
</feature>
<dbReference type="FunFam" id="3.30.1370.10:FF:000076">
    <property type="entry name" value="KH domain protein"/>
    <property type="match status" value="1"/>
</dbReference>
<evidence type="ECO:0000259" key="2">
    <source>
        <dbReference type="SMART" id="SM00322"/>
    </source>
</evidence>
<protein>
    <recommendedName>
        <fullName evidence="2">K Homology domain-containing protein</fullName>
    </recommendedName>
</protein>
<dbReference type="GO" id="GO:0003723">
    <property type="term" value="F:RNA binding"/>
    <property type="evidence" value="ECO:0007669"/>
    <property type="project" value="UniProtKB-KW"/>
</dbReference>
<proteinExistence type="predicted"/>
<dbReference type="InterPro" id="IPR019964">
    <property type="entry name" value="KH_domain_protein_archaea"/>
</dbReference>
<dbReference type="InterPro" id="IPR055211">
    <property type="entry name" value="KH_PNO1_2nd"/>
</dbReference>
<reference evidence="3" key="1">
    <citation type="journal article" date="2014" name="Front. Microbiol.">
        <title>High frequency of phylogenetically diverse reductive dehalogenase-homologous genes in deep subseafloor sedimentary metagenomes.</title>
        <authorList>
            <person name="Kawai M."/>
            <person name="Futagami T."/>
            <person name="Toyoda A."/>
            <person name="Takaki Y."/>
            <person name="Nishi S."/>
            <person name="Hori S."/>
            <person name="Arai W."/>
            <person name="Tsubouchi T."/>
            <person name="Morono Y."/>
            <person name="Uchiyama I."/>
            <person name="Ito T."/>
            <person name="Fujiyama A."/>
            <person name="Inagaki F."/>
            <person name="Takami H."/>
        </authorList>
    </citation>
    <scope>NUCLEOTIDE SEQUENCE</scope>
    <source>
        <strain evidence="3">Expedition CK06-06</strain>
    </source>
</reference>
<dbReference type="InterPro" id="IPR004087">
    <property type="entry name" value="KH_dom"/>
</dbReference>
<gene>
    <name evidence="3" type="ORF">S06H3_03033</name>
</gene>